<keyword evidence="7" id="KW-1133">Transmembrane helix</keyword>
<keyword evidence="3" id="KW-0997">Cell inner membrane</keyword>
<reference evidence="8" key="2">
    <citation type="submission" date="2023-04" db="EMBL/GenBank/DDBJ databases">
        <authorList>
            <person name="Beletskiy A.V."/>
            <person name="Mardanov A.V."/>
            <person name="Ravin N.V."/>
        </authorList>
    </citation>
    <scope>NUCLEOTIDE SEQUENCE</scope>
    <source>
        <strain evidence="8">GKL-01</strain>
    </source>
</reference>
<dbReference type="Proteomes" id="UP001300672">
    <property type="component" value="Chromosome"/>
</dbReference>
<evidence type="ECO:0000256" key="4">
    <source>
        <dbReference type="ARBA" id="ARBA00022679"/>
    </source>
</evidence>
<evidence type="ECO:0000256" key="2">
    <source>
        <dbReference type="ARBA" id="ARBA00022475"/>
    </source>
</evidence>
<keyword evidence="7" id="KW-0812">Transmembrane</keyword>
<dbReference type="GO" id="GO:0016746">
    <property type="term" value="F:acyltransferase activity"/>
    <property type="evidence" value="ECO:0007669"/>
    <property type="project" value="UniProtKB-KW"/>
</dbReference>
<name>A0AA95H7N9_9GAMM</name>
<evidence type="ECO:0000256" key="1">
    <source>
        <dbReference type="ARBA" id="ARBA00004533"/>
    </source>
</evidence>
<keyword evidence="4" id="KW-0808">Transferase</keyword>
<dbReference type="InterPro" id="IPR004960">
    <property type="entry name" value="LipA_acyltrans"/>
</dbReference>
<dbReference type="AlphaFoldDB" id="A0AA95H7N9"/>
<evidence type="ECO:0000256" key="3">
    <source>
        <dbReference type="ARBA" id="ARBA00022519"/>
    </source>
</evidence>
<keyword evidence="6" id="KW-0012">Acyltransferase</keyword>
<evidence type="ECO:0000256" key="5">
    <source>
        <dbReference type="ARBA" id="ARBA00023136"/>
    </source>
</evidence>
<dbReference type="GO" id="GO:0009247">
    <property type="term" value="P:glycolipid biosynthetic process"/>
    <property type="evidence" value="ECO:0007669"/>
    <property type="project" value="UniProtKB-ARBA"/>
</dbReference>
<organism evidence="8">
    <name type="scientific">Candidatus Thiocaldithrix dubininis</name>
    <dbReference type="NCBI Taxonomy" id="3080823"/>
    <lineage>
        <taxon>Bacteria</taxon>
        <taxon>Pseudomonadati</taxon>
        <taxon>Pseudomonadota</taxon>
        <taxon>Gammaproteobacteria</taxon>
        <taxon>Thiotrichales</taxon>
        <taxon>Thiotrichaceae</taxon>
        <taxon>Candidatus Thiocaldithrix</taxon>
    </lineage>
</organism>
<gene>
    <name evidence="8" type="ORF">QJT80_09725</name>
</gene>
<dbReference type="Pfam" id="PF03279">
    <property type="entry name" value="Lip_A_acyltrans"/>
    <property type="match status" value="1"/>
</dbReference>
<comment type="subcellular location">
    <subcellularLocation>
        <location evidence="1">Cell inner membrane</location>
    </subcellularLocation>
</comment>
<keyword evidence="5 7" id="KW-0472">Membrane</keyword>
<keyword evidence="2" id="KW-1003">Cell membrane</keyword>
<evidence type="ECO:0008006" key="9">
    <source>
        <dbReference type="Google" id="ProtNLM"/>
    </source>
</evidence>
<dbReference type="PANTHER" id="PTHR30606">
    <property type="entry name" value="LIPID A BIOSYNTHESIS LAUROYL ACYLTRANSFERASE"/>
    <property type="match status" value="1"/>
</dbReference>
<dbReference type="CDD" id="cd07984">
    <property type="entry name" value="LPLAT_LABLAT-like"/>
    <property type="match status" value="1"/>
</dbReference>
<evidence type="ECO:0000313" key="8">
    <source>
        <dbReference type="EMBL" id="WGZ89779.1"/>
    </source>
</evidence>
<protein>
    <recommendedName>
        <fullName evidence="9">Lipid A biosynthesis acyltransferase</fullName>
    </recommendedName>
</protein>
<proteinExistence type="predicted"/>
<sequence>MSDKARRKQWIRYWVFDPLFGMSGFFIHYILRWMPIYLNSAIGAWLGPLAFNTYLKSKAQRARRNLTILYPTLSSAEVDDLLHKMWVNIGQTMCEYSILDKLWDKGRVQVDDSAIKDYLATGKPIIFTGVHLGNWEAQASYIHAKKIPLMAMYKPVRNRFMRRISAIARSRMNIITVPTDVHAMKKMYEHLAQNGAVWLPIDDFKNNQVHTPRFGRPIASKGTNAAHIVRLAQRFNAAIIPVHIIRESEPKPSFKVIAYQPICITDKTDTSILSILESLDQMMENWIKQRPEQWFMLHELRL</sequence>
<accession>A0AA95H7N9</accession>
<feature type="transmembrane region" description="Helical" evidence="7">
    <location>
        <begin position="36"/>
        <end position="55"/>
    </location>
</feature>
<evidence type="ECO:0000256" key="7">
    <source>
        <dbReference type="SAM" id="Phobius"/>
    </source>
</evidence>
<dbReference type="EMBL" id="CP124755">
    <property type="protein sequence ID" value="WGZ89779.1"/>
    <property type="molecule type" value="Genomic_DNA"/>
</dbReference>
<dbReference type="KEGG" id="tdu:QJT80_09725"/>
<dbReference type="PANTHER" id="PTHR30606:SF10">
    <property type="entry name" value="PHOSPHATIDYLINOSITOL MANNOSIDE ACYLTRANSFERASE"/>
    <property type="match status" value="1"/>
</dbReference>
<evidence type="ECO:0000256" key="6">
    <source>
        <dbReference type="ARBA" id="ARBA00023315"/>
    </source>
</evidence>
<reference evidence="8" key="1">
    <citation type="journal article" date="2023" name="Int. J. Mol. Sci.">
        <title>Metagenomics Revealed a New Genus 'Candidatus Thiocaldithrix dubininis' gen. nov., sp. nov. and a New Species 'Candidatus Thiothrix putei' sp. nov. in the Family Thiotrichaceae, Some Members of Which Have Traits of Both Na+- and H+-Motive Energetics.</title>
        <authorList>
            <person name="Ravin N.V."/>
            <person name="Muntyan M.S."/>
            <person name="Smolyakov D.D."/>
            <person name="Rudenko T.S."/>
            <person name="Beletsky A.V."/>
            <person name="Mardanov A.V."/>
            <person name="Grabovich M.Y."/>
        </authorList>
    </citation>
    <scope>NUCLEOTIDE SEQUENCE</scope>
    <source>
        <strain evidence="8">GKL-01</strain>
    </source>
</reference>
<feature type="transmembrane region" description="Helical" evidence="7">
    <location>
        <begin position="12"/>
        <end position="30"/>
    </location>
</feature>
<dbReference type="GO" id="GO:0005886">
    <property type="term" value="C:plasma membrane"/>
    <property type="evidence" value="ECO:0007669"/>
    <property type="project" value="UniProtKB-SubCell"/>
</dbReference>